<reference evidence="3" key="1">
    <citation type="submission" date="2025-08" db="UniProtKB">
        <authorList>
            <consortium name="RefSeq"/>
        </authorList>
    </citation>
    <scope>IDENTIFICATION</scope>
    <source>
        <strain evidence="3">Tuebingen</strain>
    </source>
</reference>
<evidence type="ECO:0000313" key="4">
    <source>
        <dbReference type="ZFIN" id="ZDB-GENE-131121-638"/>
    </source>
</evidence>
<keyword evidence="1" id="KW-0812">Transmembrane</keyword>
<gene>
    <name evidence="4" type="primary">si:ch211-269k10.5</name>
    <name evidence="3" type="synonym">LOC108179657</name>
</gene>
<feature type="transmembrane region" description="Helical" evidence="1">
    <location>
        <begin position="94"/>
        <end position="114"/>
    </location>
</feature>
<name>A0AB13A8R0_DANRE</name>
<feature type="transmembrane region" description="Helical" evidence="1">
    <location>
        <begin position="194"/>
        <end position="216"/>
    </location>
</feature>
<sequence length="238" mass="26425" precursor="true">MSCLFIPLRLASLLCCIVVSTSLSFLSDYVPVFRTVFHRGVQMRYTFKPDDCMVISIPLGSIRNMRDGQLMPEKFTCVFKDAYKVFLKGRPKELGAAQLSIGAFIICIGSLLSLDYSTVHLIYTLPSVLFIATGVMTFASGSSPFMPVVKLSFIFNIISLFWSITLLVLCPLLSAETSFDSSPDETRKLPMFIGLKAVIGVLGGLELILALVLIYWESKAVCRPHFNTLPLITIKQDM</sequence>
<dbReference type="KEGG" id="dre:108179657"/>
<keyword evidence="3" id="KW-0732">Signal</keyword>
<feature type="chain" id="PRO_5043058436" evidence="3">
    <location>
        <begin position="23"/>
        <end position="238"/>
    </location>
</feature>
<dbReference type="RefSeq" id="NP_001373373.1">
    <property type="nucleotide sequence ID" value="NM_001386444.1"/>
</dbReference>
<proteinExistence type="predicted"/>
<keyword evidence="1" id="KW-0472">Membrane</keyword>
<feature type="transmembrane region" description="Helical" evidence="1">
    <location>
        <begin position="120"/>
        <end position="141"/>
    </location>
</feature>
<organism evidence="2 3">
    <name type="scientific">Danio rerio</name>
    <name type="common">Zebrafish</name>
    <name type="synonym">Brachydanio rerio</name>
    <dbReference type="NCBI Taxonomy" id="7955"/>
    <lineage>
        <taxon>Eukaryota</taxon>
        <taxon>Metazoa</taxon>
        <taxon>Chordata</taxon>
        <taxon>Craniata</taxon>
        <taxon>Vertebrata</taxon>
        <taxon>Euteleostomi</taxon>
        <taxon>Actinopterygii</taxon>
        <taxon>Neopterygii</taxon>
        <taxon>Teleostei</taxon>
        <taxon>Ostariophysi</taxon>
        <taxon>Cypriniformes</taxon>
        <taxon>Danionidae</taxon>
        <taxon>Danioninae</taxon>
        <taxon>Danio</taxon>
    </lineage>
</organism>
<evidence type="ECO:0000256" key="1">
    <source>
        <dbReference type="SAM" id="Phobius"/>
    </source>
</evidence>
<keyword evidence="2" id="KW-1185">Reference proteome</keyword>
<feature type="transmembrane region" description="Helical" evidence="1">
    <location>
        <begin position="6"/>
        <end position="26"/>
    </location>
</feature>
<protein>
    <submittedName>
        <fullName evidence="3">Uncharacterized protein LOC108179657 isoform a precursor</fullName>
    </submittedName>
</protein>
<feature type="transmembrane region" description="Helical" evidence="1">
    <location>
        <begin position="153"/>
        <end position="174"/>
    </location>
</feature>
<accession>A0AB13A8R0</accession>
<keyword evidence="1" id="KW-1133">Transmembrane helix</keyword>
<dbReference type="AGR" id="ZFIN:ZDB-GENE-131121-638"/>
<evidence type="ECO:0000313" key="3">
    <source>
        <dbReference type="RefSeq" id="NP_001373373.1"/>
    </source>
</evidence>
<dbReference type="ZFIN" id="ZDB-GENE-131121-638">
    <property type="gene designation" value="si:ch211-269k10.5"/>
</dbReference>
<evidence type="ECO:0000313" key="2">
    <source>
        <dbReference type="Proteomes" id="UP000000437"/>
    </source>
</evidence>
<dbReference type="AlphaFoldDB" id="A0AB13A8R0"/>
<feature type="signal peptide" evidence="3">
    <location>
        <begin position="1"/>
        <end position="22"/>
    </location>
</feature>
<dbReference type="Proteomes" id="UP000000437">
    <property type="component" value="Chromosome 16"/>
</dbReference>